<comment type="caution">
    <text evidence="1">The sequence shown here is derived from an EMBL/GenBank/DDBJ whole genome shotgun (WGS) entry which is preliminary data.</text>
</comment>
<keyword evidence="2" id="KW-1185">Reference proteome</keyword>
<dbReference type="Proteomes" id="UP000639643">
    <property type="component" value="Unassembled WGS sequence"/>
</dbReference>
<gene>
    <name evidence="1" type="ORF">CMUS01_03936</name>
</gene>
<protein>
    <submittedName>
        <fullName evidence="1">Uncharacterized protein</fullName>
    </submittedName>
</protein>
<name>A0A8H6NQ36_9PEZI</name>
<accession>A0A8H6NQ36</accession>
<evidence type="ECO:0000313" key="2">
    <source>
        <dbReference type="Proteomes" id="UP000639643"/>
    </source>
</evidence>
<sequence>MSNRRWLVKKLLDPRPRSAACVGLVAMFEAVNVIHPAPATAAQQNIAALRYSVHYNALERVDRTMCTAVPVERPKMPLLLADESTLRDGTGLSAANNDLRCERRKTLGVPSLGLVREEPSGPDTANRAPCYVSSLSIVTRSVGRIQRRSTLPRTSPSCHLSMLLLCDPLDVVVFATAAPRPRALCSAKENTPKWSPAFITACTNTTATTTNLSSPLDGSNFRRLGEDEYPQLIPPTPRRRRLRLLGKVGLMLRLGSRLETDTRLLECVQ</sequence>
<organism evidence="1 2">
    <name type="scientific">Colletotrichum musicola</name>
    <dbReference type="NCBI Taxonomy" id="2175873"/>
    <lineage>
        <taxon>Eukaryota</taxon>
        <taxon>Fungi</taxon>
        <taxon>Dikarya</taxon>
        <taxon>Ascomycota</taxon>
        <taxon>Pezizomycotina</taxon>
        <taxon>Sordariomycetes</taxon>
        <taxon>Hypocreomycetidae</taxon>
        <taxon>Glomerellales</taxon>
        <taxon>Glomerellaceae</taxon>
        <taxon>Colletotrichum</taxon>
        <taxon>Colletotrichum orchidearum species complex</taxon>
    </lineage>
</organism>
<proteinExistence type="predicted"/>
<dbReference type="EMBL" id="WIGM01000100">
    <property type="protein sequence ID" value="KAF6840399.1"/>
    <property type="molecule type" value="Genomic_DNA"/>
</dbReference>
<dbReference type="AlphaFoldDB" id="A0A8H6NQ36"/>
<reference evidence="1" key="1">
    <citation type="journal article" date="2020" name="Phytopathology">
        <title>Genome Sequence Resources of Colletotrichum truncatum, C. plurivorum, C. musicola, and C. sojae: Four Species Pathogenic to Soybean (Glycine max).</title>
        <authorList>
            <person name="Rogerio F."/>
            <person name="Boufleur T.R."/>
            <person name="Ciampi-Guillardi M."/>
            <person name="Sukno S.A."/>
            <person name="Thon M.R."/>
            <person name="Massola Junior N.S."/>
            <person name="Baroncelli R."/>
        </authorList>
    </citation>
    <scope>NUCLEOTIDE SEQUENCE</scope>
    <source>
        <strain evidence="1">LFN0074</strain>
    </source>
</reference>
<evidence type="ECO:0000313" key="1">
    <source>
        <dbReference type="EMBL" id="KAF6840399.1"/>
    </source>
</evidence>